<dbReference type="SUPFAM" id="SSF51735">
    <property type="entry name" value="NAD(P)-binding Rossmann-fold domains"/>
    <property type="match status" value="1"/>
</dbReference>
<dbReference type="Pfam" id="PF14833">
    <property type="entry name" value="NAD_binding_11"/>
    <property type="match status" value="1"/>
</dbReference>
<evidence type="ECO:0000259" key="4">
    <source>
        <dbReference type="Pfam" id="PF03446"/>
    </source>
</evidence>
<dbReference type="InterPro" id="IPR006115">
    <property type="entry name" value="6PGDH_NADP-bd"/>
</dbReference>
<feature type="domain" description="3-hydroxyisobutyrate dehydrogenase-like NAD-binding" evidence="5">
    <location>
        <begin position="165"/>
        <end position="282"/>
    </location>
</feature>
<evidence type="ECO:0000313" key="7">
    <source>
        <dbReference type="Proteomes" id="UP000294850"/>
    </source>
</evidence>
<dbReference type="PANTHER" id="PTHR43580">
    <property type="entry name" value="OXIDOREDUCTASE GLYR1-RELATED"/>
    <property type="match status" value="1"/>
</dbReference>
<feature type="domain" description="6-phosphogluconate dehydrogenase NADP-binding" evidence="4">
    <location>
        <begin position="4"/>
        <end position="154"/>
    </location>
</feature>
<evidence type="ECO:0000256" key="1">
    <source>
        <dbReference type="ARBA" id="ARBA00023002"/>
    </source>
</evidence>
<dbReference type="OrthoDB" id="9786703at2"/>
<keyword evidence="7" id="KW-1185">Reference proteome</keyword>
<reference evidence="6 7" key="1">
    <citation type="submission" date="2019-03" db="EMBL/GenBank/DDBJ databases">
        <title>Dyadobacter AR-3-6 sp. nov., isolated from arctic soil.</title>
        <authorList>
            <person name="Chaudhary D.K."/>
        </authorList>
    </citation>
    <scope>NUCLEOTIDE SEQUENCE [LARGE SCALE GENOMIC DNA]</scope>
    <source>
        <strain evidence="6 7">AR-3-6</strain>
    </source>
</reference>
<dbReference type="EMBL" id="SMFL01000009">
    <property type="protein sequence ID" value="TDE12419.1"/>
    <property type="molecule type" value="Genomic_DNA"/>
</dbReference>
<evidence type="ECO:0000256" key="3">
    <source>
        <dbReference type="PIRSR" id="PIRSR000103-1"/>
    </source>
</evidence>
<dbReference type="InterPro" id="IPR051265">
    <property type="entry name" value="HIBADH-related_NP60_sf"/>
</dbReference>
<dbReference type="InterPro" id="IPR015815">
    <property type="entry name" value="HIBADH-related"/>
</dbReference>
<dbReference type="Proteomes" id="UP000294850">
    <property type="component" value="Unassembled WGS sequence"/>
</dbReference>
<dbReference type="GO" id="GO:0016491">
    <property type="term" value="F:oxidoreductase activity"/>
    <property type="evidence" value="ECO:0007669"/>
    <property type="project" value="UniProtKB-KW"/>
</dbReference>
<dbReference type="InterPro" id="IPR013328">
    <property type="entry name" value="6PGD_dom2"/>
</dbReference>
<dbReference type="Gene3D" id="3.40.50.720">
    <property type="entry name" value="NAD(P)-binding Rossmann-like Domain"/>
    <property type="match status" value="1"/>
</dbReference>
<dbReference type="Gene3D" id="1.10.1040.10">
    <property type="entry name" value="N-(1-d-carboxylethyl)-l-norvaline Dehydrogenase, domain 2"/>
    <property type="match status" value="1"/>
</dbReference>
<dbReference type="InterPro" id="IPR029154">
    <property type="entry name" value="HIBADH-like_NADP-bd"/>
</dbReference>
<proteinExistence type="predicted"/>
<dbReference type="PANTHER" id="PTHR43580:SF2">
    <property type="entry name" value="CYTOKINE-LIKE NUCLEAR FACTOR N-PAC"/>
    <property type="match status" value="1"/>
</dbReference>
<dbReference type="InterPro" id="IPR008927">
    <property type="entry name" value="6-PGluconate_DH-like_C_sf"/>
</dbReference>
<dbReference type="Pfam" id="PF03446">
    <property type="entry name" value="NAD_binding_2"/>
    <property type="match status" value="1"/>
</dbReference>
<sequence>MSEKITFLGLGNLGTPIAESLVKAGFELTVWNRTKSKADSLAALGAKVVEDPLEAITPGGIVFSVLADDAALEEIFSLELIEKLGEGGIHVSMSTIAPETARQLAKIHSWSKVHYVAAPIFARPEAVVAKVGNICVSGNPEARERVKPILQTFVRGIYDFGDDPGAANVVKLAGNFMIAASLEMMGEAFTMAEKNGISRQSIYEMLTQTLFAAPIFQNYGKIVAQQVYEPVAFRLPLGLKDINLTLKTALDVHVPMPMADLIRNRFISAIAKGRDNLDWGALAQGASDDAGL</sequence>
<keyword evidence="2" id="KW-0520">NAD</keyword>
<dbReference type="RefSeq" id="WP_131960487.1">
    <property type="nucleotide sequence ID" value="NZ_SMFL01000009.1"/>
</dbReference>
<dbReference type="GO" id="GO:0051287">
    <property type="term" value="F:NAD binding"/>
    <property type="evidence" value="ECO:0007669"/>
    <property type="project" value="InterPro"/>
</dbReference>
<comment type="caution">
    <text evidence="6">The sequence shown here is derived from an EMBL/GenBank/DDBJ whole genome shotgun (WGS) entry which is preliminary data.</text>
</comment>
<keyword evidence="1" id="KW-0560">Oxidoreductase</keyword>
<gene>
    <name evidence="6" type="ORF">E0F88_22240</name>
</gene>
<evidence type="ECO:0000256" key="2">
    <source>
        <dbReference type="ARBA" id="ARBA00023027"/>
    </source>
</evidence>
<name>A0A4R5DF73_9BACT</name>
<accession>A0A4R5DF73</accession>
<dbReference type="PIRSF" id="PIRSF000103">
    <property type="entry name" value="HIBADH"/>
    <property type="match status" value="1"/>
</dbReference>
<protein>
    <submittedName>
        <fullName evidence="6">NAD(P)-dependent oxidoreductase</fullName>
    </submittedName>
</protein>
<feature type="active site" evidence="3">
    <location>
        <position position="171"/>
    </location>
</feature>
<evidence type="ECO:0000259" key="5">
    <source>
        <dbReference type="Pfam" id="PF14833"/>
    </source>
</evidence>
<evidence type="ECO:0000313" key="6">
    <source>
        <dbReference type="EMBL" id="TDE12419.1"/>
    </source>
</evidence>
<dbReference type="SUPFAM" id="SSF48179">
    <property type="entry name" value="6-phosphogluconate dehydrogenase C-terminal domain-like"/>
    <property type="match status" value="1"/>
</dbReference>
<dbReference type="GO" id="GO:0050661">
    <property type="term" value="F:NADP binding"/>
    <property type="evidence" value="ECO:0007669"/>
    <property type="project" value="InterPro"/>
</dbReference>
<dbReference type="InterPro" id="IPR036291">
    <property type="entry name" value="NAD(P)-bd_dom_sf"/>
</dbReference>
<organism evidence="6 7">
    <name type="scientific">Dyadobacter psychrotolerans</name>
    <dbReference type="NCBI Taxonomy" id="2541721"/>
    <lineage>
        <taxon>Bacteria</taxon>
        <taxon>Pseudomonadati</taxon>
        <taxon>Bacteroidota</taxon>
        <taxon>Cytophagia</taxon>
        <taxon>Cytophagales</taxon>
        <taxon>Spirosomataceae</taxon>
        <taxon>Dyadobacter</taxon>
    </lineage>
</organism>
<dbReference type="AlphaFoldDB" id="A0A4R5DF73"/>